<feature type="domain" description="Peptidase C1A papain C-terminal" evidence="9">
    <location>
        <begin position="77"/>
        <end position="400"/>
    </location>
</feature>
<keyword evidence="2" id="KW-0645">Protease</keyword>
<evidence type="ECO:0000256" key="1">
    <source>
        <dbReference type="ARBA" id="ARBA00008455"/>
    </source>
</evidence>
<dbReference type="FunFam" id="3.90.70.10:FF:000031">
    <property type="entry name" value="Cathepsin B"/>
    <property type="match status" value="2"/>
</dbReference>
<reference evidence="10" key="1">
    <citation type="journal article" date="2023" name="Insect Mol. Biol.">
        <title>Genome sequencing provides insights into the evolution of gene families encoding plant cell wall-degrading enzymes in longhorned beetles.</title>
        <authorList>
            <person name="Shin N.R."/>
            <person name="Okamura Y."/>
            <person name="Kirsch R."/>
            <person name="Pauchet Y."/>
        </authorList>
    </citation>
    <scope>NUCLEOTIDE SEQUENCE</scope>
    <source>
        <strain evidence="10">RBIC_L_NR</strain>
    </source>
</reference>
<evidence type="ECO:0000256" key="4">
    <source>
        <dbReference type="ARBA" id="ARBA00022801"/>
    </source>
</evidence>
<dbReference type="Pfam" id="PF08127">
    <property type="entry name" value="Propeptide_C1"/>
    <property type="match status" value="1"/>
</dbReference>
<dbReference type="InterPro" id="IPR000169">
    <property type="entry name" value="Pept_cys_AS"/>
</dbReference>
<dbReference type="GO" id="GO:0006508">
    <property type="term" value="P:proteolysis"/>
    <property type="evidence" value="ECO:0007669"/>
    <property type="project" value="UniProtKB-KW"/>
</dbReference>
<dbReference type="Pfam" id="PF00112">
    <property type="entry name" value="Peptidase_C1"/>
    <property type="match status" value="2"/>
</dbReference>
<evidence type="ECO:0000259" key="9">
    <source>
        <dbReference type="SMART" id="SM00645"/>
    </source>
</evidence>
<dbReference type="InterPro" id="IPR025661">
    <property type="entry name" value="Pept_asp_AS"/>
</dbReference>
<dbReference type="AlphaFoldDB" id="A0AAV8ZP51"/>
<keyword evidence="6" id="KW-0865">Zymogen</keyword>
<dbReference type="SUPFAM" id="SSF54001">
    <property type="entry name" value="Cysteine proteinases"/>
    <property type="match status" value="1"/>
</dbReference>
<dbReference type="PANTHER" id="PTHR12411">
    <property type="entry name" value="CYSTEINE PROTEASE FAMILY C1-RELATED"/>
    <property type="match status" value="1"/>
</dbReference>
<comment type="similarity">
    <text evidence="1">Belongs to the peptidase C1 family.</text>
</comment>
<keyword evidence="7" id="KW-1015">Disulfide bond</keyword>
<evidence type="ECO:0000256" key="8">
    <source>
        <dbReference type="SAM" id="SignalP"/>
    </source>
</evidence>
<dbReference type="Proteomes" id="UP001162156">
    <property type="component" value="Unassembled WGS sequence"/>
</dbReference>
<keyword evidence="11" id="KW-1185">Reference proteome</keyword>
<dbReference type="InterPro" id="IPR012599">
    <property type="entry name" value="Propeptide_C1A"/>
</dbReference>
<comment type="caution">
    <text evidence="10">The sequence shown here is derived from an EMBL/GenBank/DDBJ whole genome shotgun (WGS) entry which is preliminary data.</text>
</comment>
<dbReference type="InterPro" id="IPR000668">
    <property type="entry name" value="Peptidase_C1A_C"/>
</dbReference>
<name>A0AAV8ZP51_9CUCU</name>
<evidence type="ECO:0000256" key="2">
    <source>
        <dbReference type="ARBA" id="ARBA00022670"/>
    </source>
</evidence>
<dbReference type="PROSITE" id="PS00639">
    <property type="entry name" value="THIOL_PROTEASE_HIS"/>
    <property type="match status" value="1"/>
</dbReference>
<protein>
    <recommendedName>
        <fullName evidence="9">Peptidase C1A papain C-terminal domain-containing protein</fullName>
    </recommendedName>
</protein>
<dbReference type="GO" id="GO:0004197">
    <property type="term" value="F:cysteine-type endopeptidase activity"/>
    <property type="evidence" value="ECO:0007669"/>
    <property type="project" value="InterPro"/>
</dbReference>
<evidence type="ECO:0000256" key="7">
    <source>
        <dbReference type="ARBA" id="ARBA00023157"/>
    </source>
</evidence>
<feature type="chain" id="PRO_5043317104" description="Peptidase C1A papain C-terminal domain-containing protein" evidence="8">
    <location>
        <begin position="17"/>
        <end position="426"/>
    </location>
</feature>
<dbReference type="CDD" id="cd02620">
    <property type="entry name" value="Peptidase_C1A_CathepsinB"/>
    <property type="match status" value="1"/>
</dbReference>
<accession>A0AAV8ZP51</accession>
<proteinExistence type="inferred from homology"/>
<evidence type="ECO:0000256" key="5">
    <source>
        <dbReference type="ARBA" id="ARBA00022807"/>
    </source>
</evidence>
<organism evidence="10 11">
    <name type="scientific">Rhamnusium bicolor</name>
    <dbReference type="NCBI Taxonomy" id="1586634"/>
    <lineage>
        <taxon>Eukaryota</taxon>
        <taxon>Metazoa</taxon>
        <taxon>Ecdysozoa</taxon>
        <taxon>Arthropoda</taxon>
        <taxon>Hexapoda</taxon>
        <taxon>Insecta</taxon>
        <taxon>Pterygota</taxon>
        <taxon>Neoptera</taxon>
        <taxon>Endopterygota</taxon>
        <taxon>Coleoptera</taxon>
        <taxon>Polyphaga</taxon>
        <taxon>Cucujiformia</taxon>
        <taxon>Chrysomeloidea</taxon>
        <taxon>Cerambycidae</taxon>
        <taxon>Lepturinae</taxon>
        <taxon>Rhagiini</taxon>
        <taxon>Rhamnusium</taxon>
    </lineage>
</organism>
<dbReference type="PRINTS" id="PR00705">
    <property type="entry name" value="PAPAIN"/>
</dbReference>
<dbReference type="PROSITE" id="PS00139">
    <property type="entry name" value="THIOL_PROTEASE_CYS"/>
    <property type="match status" value="1"/>
</dbReference>
<evidence type="ECO:0000313" key="10">
    <source>
        <dbReference type="EMBL" id="KAJ8967970.1"/>
    </source>
</evidence>
<dbReference type="PROSITE" id="PS00640">
    <property type="entry name" value="THIOL_PROTEASE_ASN"/>
    <property type="match status" value="1"/>
</dbReference>
<dbReference type="InterPro" id="IPR025660">
    <property type="entry name" value="Pept_his_AS"/>
</dbReference>
<dbReference type="EMBL" id="JANEYF010000785">
    <property type="protein sequence ID" value="KAJ8967970.1"/>
    <property type="molecule type" value="Genomic_DNA"/>
</dbReference>
<dbReference type="InterPro" id="IPR038765">
    <property type="entry name" value="Papain-like_cys_pep_sf"/>
</dbReference>
<gene>
    <name evidence="10" type="ORF">NQ314_002551</name>
</gene>
<dbReference type="InterPro" id="IPR013128">
    <property type="entry name" value="Peptidase_C1A"/>
</dbReference>
<dbReference type="SMART" id="SM00645">
    <property type="entry name" value="Pept_C1"/>
    <property type="match status" value="1"/>
</dbReference>
<feature type="signal peptide" evidence="8">
    <location>
        <begin position="1"/>
        <end position="16"/>
    </location>
</feature>
<evidence type="ECO:0000313" key="11">
    <source>
        <dbReference type="Proteomes" id="UP001162156"/>
    </source>
</evidence>
<evidence type="ECO:0000256" key="6">
    <source>
        <dbReference type="ARBA" id="ARBA00023145"/>
    </source>
</evidence>
<keyword evidence="5" id="KW-0788">Thiol protease</keyword>
<evidence type="ECO:0000256" key="3">
    <source>
        <dbReference type="ARBA" id="ARBA00022729"/>
    </source>
</evidence>
<keyword evidence="4" id="KW-0378">Hydrolase</keyword>
<dbReference type="Gene3D" id="3.90.70.10">
    <property type="entry name" value="Cysteine proteinases"/>
    <property type="match status" value="1"/>
</dbReference>
<sequence length="426" mass="47895">MRLFYLVLIFLHLTLASKKFTTFSDEYIEHINSQQLTWKARKNFDEGTSIRNLLGSLPDKARSALNIISYADDNTEIPETFDAREKWPDCKSLNEIRDQSNCGSCWAFAAVEAMTDRICIHSNGKKNTSVSAEDLLSCCDICGDGCEGGYPAAAWQYWYETGIVSGGSYKSKDDAKETVVCRRSGLHCSIMCGFCTDHVSSSRLVDIDEESEDEFHQQAEEELDSHYGFSRCKHRRIIETNEIIMGCRSYSLTPCEHHVDGNLPGCNTLDEFSTPNCVKNCDAETNLNYTLEITYGNKPYAISSVERDIQIEILNNGPVEASFDVFDDFLTYSEGVYQRTEDAKPEGGHAVKIIGWGVEKNTPYWLIANSWNDEWGEKGYFKMLRGVNHCGIESNIVAGLPVNGASISKFQTIIALLSAILFYIFH</sequence>
<keyword evidence="3 8" id="KW-0732">Signal</keyword>